<accession>A0A2Z7B6P6</accession>
<dbReference type="AlphaFoldDB" id="A0A2Z7B6P6"/>
<evidence type="ECO:0000313" key="2">
    <source>
        <dbReference type="Proteomes" id="UP000250235"/>
    </source>
</evidence>
<dbReference type="Proteomes" id="UP000250235">
    <property type="component" value="Unassembled WGS sequence"/>
</dbReference>
<name>A0A2Z7B6P6_9LAMI</name>
<dbReference type="OrthoDB" id="996955at2759"/>
<keyword evidence="2" id="KW-1185">Reference proteome</keyword>
<dbReference type="EMBL" id="KV009410">
    <property type="protein sequence ID" value="KZV29257.1"/>
    <property type="molecule type" value="Genomic_DNA"/>
</dbReference>
<gene>
    <name evidence="1" type="ORF">F511_31370</name>
</gene>
<protein>
    <submittedName>
        <fullName evidence="1">Protein NETWORKED 2A-like</fullName>
    </submittedName>
</protein>
<sequence length="77" mass="9056">MEERERSLLDETNGLLYNGNDIKDTIQDHENKRQPSRILKMTLRLDQIYHVSPLDHALVLAERHANKKKLKGPYIFS</sequence>
<evidence type="ECO:0000313" key="1">
    <source>
        <dbReference type="EMBL" id="KZV29257.1"/>
    </source>
</evidence>
<proteinExistence type="predicted"/>
<reference evidence="1 2" key="1">
    <citation type="journal article" date="2015" name="Proc. Natl. Acad. Sci. U.S.A.">
        <title>The resurrection genome of Boea hygrometrica: A blueprint for survival of dehydration.</title>
        <authorList>
            <person name="Xiao L."/>
            <person name="Yang G."/>
            <person name="Zhang L."/>
            <person name="Yang X."/>
            <person name="Zhao S."/>
            <person name="Ji Z."/>
            <person name="Zhou Q."/>
            <person name="Hu M."/>
            <person name="Wang Y."/>
            <person name="Chen M."/>
            <person name="Xu Y."/>
            <person name="Jin H."/>
            <person name="Xiao X."/>
            <person name="Hu G."/>
            <person name="Bao F."/>
            <person name="Hu Y."/>
            <person name="Wan P."/>
            <person name="Li L."/>
            <person name="Deng X."/>
            <person name="Kuang T."/>
            <person name="Xiang C."/>
            <person name="Zhu J.K."/>
            <person name="Oliver M.J."/>
            <person name="He Y."/>
        </authorList>
    </citation>
    <scope>NUCLEOTIDE SEQUENCE [LARGE SCALE GENOMIC DNA]</scope>
    <source>
        <strain evidence="2">cv. XS01</strain>
    </source>
</reference>
<organism evidence="1 2">
    <name type="scientific">Dorcoceras hygrometricum</name>
    <dbReference type="NCBI Taxonomy" id="472368"/>
    <lineage>
        <taxon>Eukaryota</taxon>
        <taxon>Viridiplantae</taxon>
        <taxon>Streptophyta</taxon>
        <taxon>Embryophyta</taxon>
        <taxon>Tracheophyta</taxon>
        <taxon>Spermatophyta</taxon>
        <taxon>Magnoliopsida</taxon>
        <taxon>eudicotyledons</taxon>
        <taxon>Gunneridae</taxon>
        <taxon>Pentapetalae</taxon>
        <taxon>asterids</taxon>
        <taxon>lamiids</taxon>
        <taxon>Lamiales</taxon>
        <taxon>Gesneriaceae</taxon>
        <taxon>Didymocarpoideae</taxon>
        <taxon>Trichosporeae</taxon>
        <taxon>Loxocarpinae</taxon>
        <taxon>Dorcoceras</taxon>
    </lineage>
</organism>